<keyword evidence="4 8" id="KW-0547">Nucleotide-binding</keyword>
<dbReference type="GO" id="GO:0140096">
    <property type="term" value="F:catalytic activity, acting on a protein"/>
    <property type="evidence" value="ECO:0007669"/>
    <property type="project" value="UniProtKB-ARBA"/>
</dbReference>
<feature type="binding site" evidence="8">
    <location>
        <begin position="333"/>
        <end position="336"/>
    </location>
    <ligand>
        <name>ATP</name>
        <dbReference type="ChEBI" id="CHEBI:30616"/>
    </ligand>
</feature>
<dbReference type="GO" id="GO:0005829">
    <property type="term" value="C:cytosol"/>
    <property type="evidence" value="ECO:0007669"/>
    <property type="project" value="UniProtKB-ARBA"/>
</dbReference>
<dbReference type="PANTHER" id="PTHR10745">
    <property type="entry name" value="GLYCYL-TRNA SYNTHETASE/DNA POLYMERASE SUBUNIT GAMMA-2"/>
    <property type="match status" value="1"/>
</dbReference>
<dbReference type="OrthoDB" id="9760853at2"/>
<keyword evidence="11" id="KW-1185">Reference proteome</keyword>
<accession>A0A4R3MS77</accession>
<evidence type="ECO:0000256" key="7">
    <source>
        <dbReference type="ARBA" id="ARBA00023146"/>
    </source>
</evidence>
<feature type="binding site" evidence="8">
    <location>
        <position position="98"/>
    </location>
    <ligand>
        <name>substrate</name>
    </ligand>
</feature>
<feature type="binding site" evidence="8">
    <location>
        <begin position="220"/>
        <end position="224"/>
    </location>
    <ligand>
        <name>substrate</name>
    </ligand>
</feature>
<evidence type="ECO:0000313" key="10">
    <source>
        <dbReference type="EMBL" id="TCT15657.1"/>
    </source>
</evidence>
<evidence type="ECO:0000256" key="3">
    <source>
        <dbReference type="ARBA" id="ARBA00022598"/>
    </source>
</evidence>
<dbReference type="PRINTS" id="PR01043">
    <property type="entry name" value="TRNASYNTHGLY"/>
</dbReference>
<dbReference type="GO" id="GO:0070062">
    <property type="term" value="C:extracellular exosome"/>
    <property type="evidence" value="ECO:0007669"/>
    <property type="project" value="UniProtKB-ARBA"/>
</dbReference>
<evidence type="ECO:0000259" key="9">
    <source>
        <dbReference type="PROSITE" id="PS50862"/>
    </source>
</evidence>
<keyword evidence="6 8" id="KW-0648">Protein biosynthesis</keyword>
<organism evidence="10 11">
    <name type="scientific">Natranaerovirga pectinivora</name>
    <dbReference type="NCBI Taxonomy" id="682400"/>
    <lineage>
        <taxon>Bacteria</taxon>
        <taxon>Bacillati</taxon>
        <taxon>Bacillota</taxon>
        <taxon>Clostridia</taxon>
        <taxon>Lachnospirales</taxon>
        <taxon>Natranaerovirgaceae</taxon>
        <taxon>Natranaerovirga</taxon>
    </lineage>
</organism>
<evidence type="ECO:0000313" key="11">
    <source>
        <dbReference type="Proteomes" id="UP000294902"/>
    </source>
</evidence>
<dbReference type="InterPro" id="IPR006195">
    <property type="entry name" value="aa-tRNA-synth_II"/>
</dbReference>
<comment type="subunit">
    <text evidence="8">Homodimer.</text>
</comment>
<feature type="binding site" evidence="8">
    <location>
        <position position="173"/>
    </location>
    <ligand>
        <name>substrate</name>
    </ligand>
</feature>
<keyword evidence="7 8" id="KW-0030">Aminoacyl-tRNA synthetase</keyword>
<dbReference type="InterPro" id="IPR002314">
    <property type="entry name" value="aa-tRNA-synt_IIb"/>
</dbReference>
<dbReference type="SUPFAM" id="SSF52954">
    <property type="entry name" value="Class II aaRS ABD-related"/>
    <property type="match status" value="1"/>
</dbReference>
<dbReference type="RefSeq" id="WP_132251525.1">
    <property type="nucleotide sequence ID" value="NZ_SMAL01000003.1"/>
</dbReference>
<dbReference type="AlphaFoldDB" id="A0A4R3MS77"/>
<dbReference type="Gene3D" id="3.40.50.800">
    <property type="entry name" value="Anticodon-binding domain"/>
    <property type="match status" value="1"/>
</dbReference>
<comment type="similarity">
    <text evidence="1 8">Belongs to the class-II aminoacyl-tRNA synthetase family.</text>
</comment>
<dbReference type="Pfam" id="PF00587">
    <property type="entry name" value="tRNA-synt_2b"/>
    <property type="match status" value="1"/>
</dbReference>
<evidence type="ECO:0000256" key="2">
    <source>
        <dbReference type="ARBA" id="ARBA00022490"/>
    </source>
</evidence>
<evidence type="ECO:0000256" key="4">
    <source>
        <dbReference type="ARBA" id="ARBA00022741"/>
    </source>
</evidence>
<dbReference type="CDD" id="cd00774">
    <property type="entry name" value="GlyRS-like_core"/>
    <property type="match status" value="1"/>
</dbReference>
<dbReference type="InterPro" id="IPR022961">
    <property type="entry name" value="Gly_tRNA_ligase_bac"/>
</dbReference>
<comment type="function">
    <text evidence="8">Catalyzes the attachment of glycine to tRNA(Gly).</text>
</comment>
<dbReference type="InterPro" id="IPR036621">
    <property type="entry name" value="Anticodon-bd_dom_sf"/>
</dbReference>
<dbReference type="GO" id="GO:0005524">
    <property type="term" value="F:ATP binding"/>
    <property type="evidence" value="ECO:0007669"/>
    <property type="project" value="UniProtKB-UniRule"/>
</dbReference>
<dbReference type="InterPro" id="IPR002315">
    <property type="entry name" value="tRNA-synt_gly"/>
</dbReference>
<feature type="binding site" evidence="8">
    <location>
        <begin position="329"/>
        <end position="333"/>
    </location>
    <ligand>
        <name>substrate</name>
    </ligand>
</feature>
<evidence type="ECO:0000256" key="5">
    <source>
        <dbReference type="ARBA" id="ARBA00022840"/>
    </source>
</evidence>
<dbReference type="GO" id="GO:0006426">
    <property type="term" value="P:glycyl-tRNA aminoacylation"/>
    <property type="evidence" value="ECO:0007669"/>
    <property type="project" value="UniProtKB-UniRule"/>
</dbReference>
<reference evidence="10 11" key="1">
    <citation type="submission" date="2019-03" db="EMBL/GenBank/DDBJ databases">
        <title>Genomic Encyclopedia of Type Strains, Phase IV (KMG-IV): sequencing the most valuable type-strain genomes for metagenomic binning, comparative biology and taxonomic classification.</title>
        <authorList>
            <person name="Goeker M."/>
        </authorList>
    </citation>
    <scope>NUCLEOTIDE SEQUENCE [LARGE SCALE GENOMIC DNA]</scope>
    <source>
        <strain evidence="10 11">DSM 24629</strain>
    </source>
</reference>
<gene>
    <name evidence="8" type="primary">glyQS</name>
    <name evidence="10" type="ORF">EDC18_103366</name>
</gene>
<dbReference type="SUPFAM" id="SSF55681">
    <property type="entry name" value="Class II aaRS and biotin synthetases"/>
    <property type="match status" value="1"/>
</dbReference>
<feature type="binding site" evidence="8">
    <location>
        <begin position="215"/>
        <end position="220"/>
    </location>
    <ligand>
        <name>ATP</name>
        <dbReference type="ChEBI" id="CHEBI:30616"/>
    </ligand>
</feature>
<proteinExistence type="inferred from homology"/>
<feature type="binding site" evidence="8">
    <location>
        <begin position="205"/>
        <end position="207"/>
    </location>
    <ligand>
        <name>ATP</name>
        <dbReference type="ChEBI" id="CHEBI:30616"/>
    </ligand>
</feature>
<dbReference type="EMBL" id="SMAL01000003">
    <property type="protein sequence ID" value="TCT15657.1"/>
    <property type="molecule type" value="Genomic_DNA"/>
</dbReference>
<dbReference type="GO" id="GO:0004081">
    <property type="term" value="F:bis(5'-nucleosyl)-tetraphosphatase (asymmetrical) activity"/>
    <property type="evidence" value="ECO:0007669"/>
    <property type="project" value="UniProtKB-ARBA"/>
</dbReference>
<dbReference type="GO" id="GO:0004820">
    <property type="term" value="F:glycine-tRNA ligase activity"/>
    <property type="evidence" value="ECO:0007669"/>
    <property type="project" value="UniProtKB-UniRule"/>
</dbReference>
<dbReference type="Proteomes" id="UP000294902">
    <property type="component" value="Unassembled WGS sequence"/>
</dbReference>
<feature type="domain" description="Aminoacyl-transfer RNA synthetases class-II family profile" evidence="9">
    <location>
        <begin position="153"/>
        <end position="364"/>
    </location>
</feature>
<comment type="catalytic activity">
    <reaction evidence="8">
        <text>tRNA(Gly) + glycine + ATP = glycyl-tRNA(Gly) + AMP + diphosphate</text>
        <dbReference type="Rhea" id="RHEA:16013"/>
        <dbReference type="Rhea" id="RHEA-COMP:9664"/>
        <dbReference type="Rhea" id="RHEA-COMP:9683"/>
        <dbReference type="ChEBI" id="CHEBI:30616"/>
        <dbReference type="ChEBI" id="CHEBI:33019"/>
        <dbReference type="ChEBI" id="CHEBI:57305"/>
        <dbReference type="ChEBI" id="CHEBI:78442"/>
        <dbReference type="ChEBI" id="CHEBI:78522"/>
        <dbReference type="ChEBI" id="CHEBI:456215"/>
        <dbReference type="EC" id="6.1.1.14"/>
    </reaction>
</comment>
<dbReference type="EC" id="6.1.1.14" evidence="8"/>
<comment type="caution">
    <text evidence="10">The sequence shown here is derived from an EMBL/GenBank/DDBJ whole genome shotgun (WGS) entry which is preliminary data.</text>
</comment>
<keyword evidence="3 8" id="KW-0436">Ligase</keyword>
<evidence type="ECO:0000256" key="6">
    <source>
        <dbReference type="ARBA" id="ARBA00022917"/>
    </source>
</evidence>
<dbReference type="CDD" id="cd00858">
    <property type="entry name" value="GlyRS_anticodon"/>
    <property type="match status" value="1"/>
</dbReference>
<dbReference type="NCBIfam" id="NF003211">
    <property type="entry name" value="PRK04173.1"/>
    <property type="match status" value="1"/>
</dbReference>
<dbReference type="GO" id="GO:0015966">
    <property type="term" value="P:diadenosine tetraphosphate biosynthetic process"/>
    <property type="evidence" value="ECO:0007669"/>
    <property type="project" value="UniProtKB-ARBA"/>
</dbReference>
<dbReference type="FunFam" id="3.40.50.800:FF:000002">
    <property type="entry name" value="Glycine--tRNA ligase"/>
    <property type="match status" value="1"/>
</dbReference>
<dbReference type="Pfam" id="PF03129">
    <property type="entry name" value="HGTP_anticodon"/>
    <property type="match status" value="1"/>
</dbReference>
<dbReference type="PROSITE" id="PS50862">
    <property type="entry name" value="AA_TRNA_LIGASE_II"/>
    <property type="match status" value="1"/>
</dbReference>
<sequence>MEKTMEKIVALSKARGFVYPGSEIYGGLANTWDYGPLGVELKNNIKKAWWQKFIQENPYNVGVDCAILMNPQAWVASGHVGGFNDPLMDCKKCKERFRADKIIEDYALANDLEVDAVDGWPNEQMKSYIDEHKIGCPTCGAMDYTDIRQFNLMFKTFQGVTEDAKNTVYLRPETAQGIFVNFKNVQRTSRKKIPFGIGQVGKSFRNEITPGNFTFRTREFEQMELEFFCEPGKDMEWFGYWKEFCINWLKSLGMKEESIRVRDHSEEELSHYSNATTDLEFAFPFGWGELWGIADRTDYDLKQHQEHSGQDMMYFDDTTNEKYIPYCIEPSLGADRVTLAYLCEAYDEEELEGGDVRNVLRFHPVLAPVKVAVLPLSKKLNDKAEEVFTSLSKLYNVEFDDRGSIGKRYRRQDEIGTPFCITYDFESLEDEAVTIRHRDSMEQERVKIADLKAYFEEKICF</sequence>
<keyword evidence="5 8" id="KW-0067">ATP-binding</keyword>
<dbReference type="InterPro" id="IPR045864">
    <property type="entry name" value="aa-tRNA-synth_II/BPL/LPL"/>
</dbReference>
<dbReference type="InterPro" id="IPR004154">
    <property type="entry name" value="Anticodon-bd"/>
</dbReference>
<dbReference type="HAMAP" id="MF_00253_B">
    <property type="entry name" value="Gly_tRNA_synth_B"/>
    <property type="match status" value="1"/>
</dbReference>
<dbReference type="Gene3D" id="3.30.930.10">
    <property type="entry name" value="Bira Bifunctional Protein, Domain 2"/>
    <property type="match status" value="1"/>
</dbReference>
<dbReference type="InterPro" id="IPR033731">
    <property type="entry name" value="GlyRS-like_core"/>
</dbReference>
<protein>
    <recommendedName>
        <fullName evidence="8">Glycine--tRNA ligase</fullName>
        <ecNumber evidence="8">6.1.1.14</ecNumber>
    </recommendedName>
    <alternativeName>
        <fullName evidence="8">Glycyl-tRNA synthetase</fullName>
        <shortName evidence="8">GlyRS</shortName>
    </alternativeName>
</protein>
<name>A0A4R3MS77_9FIRM</name>
<dbReference type="GO" id="GO:0016740">
    <property type="term" value="F:transferase activity"/>
    <property type="evidence" value="ECO:0007669"/>
    <property type="project" value="UniProtKB-ARBA"/>
</dbReference>
<dbReference type="GO" id="GO:1990742">
    <property type="term" value="C:microvesicle"/>
    <property type="evidence" value="ECO:0007669"/>
    <property type="project" value="UniProtKB-ARBA"/>
</dbReference>
<keyword evidence="2 8" id="KW-0963">Cytoplasm</keyword>
<dbReference type="NCBIfam" id="TIGR00389">
    <property type="entry name" value="glyS_dimeric"/>
    <property type="match status" value="1"/>
</dbReference>
<dbReference type="PANTHER" id="PTHR10745:SF8">
    <property type="entry name" value="DNA POLYMERASE SUBUNIT GAMMA-2, MITOCHONDRIAL"/>
    <property type="match status" value="1"/>
</dbReference>
<evidence type="ECO:0000256" key="1">
    <source>
        <dbReference type="ARBA" id="ARBA00008226"/>
    </source>
</evidence>
<dbReference type="InterPro" id="IPR027031">
    <property type="entry name" value="Gly-tRNA_synthase/POLG2"/>
</dbReference>
<feature type="binding site" evidence="8">
    <location>
        <begin position="289"/>
        <end position="290"/>
    </location>
    <ligand>
        <name>ATP</name>
        <dbReference type="ChEBI" id="CHEBI:30616"/>
    </ligand>
</feature>
<evidence type="ECO:0000256" key="8">
    <source>
        <dbReference type="HAMAP-Rule" id="MF_00253"/>
    </source>
</evidence>
<comment type="subcellular location">
    <subcellularLocation>
        <location evidence="8">Cytoplasm</location>
    </subcellularLocation>
</comment>